<dbReference type="Pfam" id="PF00676">
    <property type="entry name" value="E1_dh"/>
    <property type="match status" value="1"/>
</dbReference>
<evidence type="ECO:0000256" key="3">
    <source>
        <dbReference type="ARBA" id="ARBA00023052"/>
    </source>
</evidence>
<accession>A0A382FLR1</accession>
<keyword evidence="2" id="KW-0560">Oxidoreductase</keyword>
<dbReference type="AlphaFoldDB" id="A0A382FLR1"/>
<dbReference type="CDD" id="cd02000">
    <property type="entry name" value="TPP_E1_PDC_ADC_BCADC"/>
    <property type="match status" value="1"/>
</dbReference>
<dbReference type="InterPro" id="IPR001017">
    <property type="entry name" value="DH_E1"/>
</dbReference>
<dbReference type="SUPFAM" id="SSF52518">
    <property type="entry name" value="Thiamin diphosphate-binding fold (THDP-binding)"/>
    <property type="match status" value="1"/>
</dbReference>
<evidence type="ECO:0000259" key="4">
    <source>
        <dbReference type="Pfam" id="PF00676"/>
    </source>
</evidence>
<evidence type="ECO:0000313" key="5">
    <source>
        <dbReference type="EMBL" id="SVB64028.1"/>
    </source>
</evidence>
<name>A0A382FLR1_9ZZZZ</name>
<feature type="domain" description="Dehydrogenase E1 component" evidence="4">
    <location>
        <begin position="18"/>
        <end position="305"/>
    </location>
</feature>
<dbReference type="GO" id="GO:0006086">
    <property type="term" value="P:pyruvate decarboxylation to acetyl-CoA"/>
    <property type="evidence" value="ECO:0007669"/>
    <property type="project" value="TreeGrafter"/>
</dbReference>
<comment type="cofactor">
    <cofactor evidence="1">
        <name>thiamine diphosphate</name>
        <dbReference type="ChEBI" id="CHEBI:58937"/>
    </cofactor>
</comment>
<proteinExistence type="predicted"/>
<keyword evidence="3" id="KW-0786">Thiamine pyrophosphate</keyword>
<sequence length="305" mass="33565">MSKRVMTKEALQDLYFTMLRIRMVEEKIAEVYPQQEIRCPIHLCIGQEAVAAGVCANLLNKDLVMSAHRSHGHYLAKGGDLKAMLAELYGKATGCSGGKGGSMHLTDPSSGFLGATPILGSTISIAVGAAFGTSMRGEAKVVVVFFGEAATEEGVFHESVNFAVLKNLPIVFICENNQYSVYSPISVRRPHGSDILSLANGHGIESFKKNGNDVIEVHNSAAKAVAKARRGDGPTFLEFKTYRWLEHAGPFYDNDLGYRTEEEFQQWKENCPIRMLENKLDSLGESHTTYTKEIEVRIEEEIDSA</sequence>
<protein>
    <recommendedName>
        <fullName evidence="4">Dehydrogenase E1 component domain-containing protein</fullName>
    </recommendedName>
</protein>
<gene>
    <name evidence="5" type="ORF">METZ01_LOCUS216882</name>
</gene>
<dbReference type="InterPro" id="IPR050642">
    <property type="entry name" value="PDH_E1_Alpha_Subunit"/>
</dbReference>
<dbReference type="GO" id="GO:0004739">
    <property type="term" value="F:pyruvate dehydrogenase (acetyl-transferring) activity"/>
    <property type="evidence" value="ECO:0007669"/>
    <property type="project" value="TreeGrafter"/>
</dbReference>
<dbReference type="PANTHER" id="PTHR11516">
    <property type="entry name" value="PYRUVATE DEHYDROGENASE E1 COMPONENT, ALPHA SUBUNIT BACTERIAL AND ORGANELLAR"/>
    <property type="match status" value="1"/>
</dbReference>
<reference evidence="5" key="1">
    <citation type="submission" date="2018-05" db="EMBL/GenBank/DDBJ databases">
        <authorList>
            <person name="Lanie J.A."/>
            <person name="Ng W.-L."/>
            <person name="Kazmierczak K.M."/>
            <person name="Andrzejewski T.M."/>
            <person name="Davidsen T.M."/>
            <person name="Wayne K.J."/>
            <person name="Tettelin H."/>
            <person name="Glass J.I."/>
            <person name="Rusch D."/>
            <person name="Podicherti R."/>
            <person name="Tsui H.-C.T."/>
            <person name="Winkler M.E."/>
        </authorList>
    </citation>
    <scope>NUCLEOTIDE SEQUENCE</scope>
</reference>
<evidence type="ECO:0000256" key="1">
    <source>
        <dbReference type="ARBA" id="ARBA00001964"/>
    </source>
</evidence>
<evidence type="ECO:0000256" key="2">
    <source>
        <dbReference type="ARBA" id="ARBA00023002"/>
    </source>
</evidence>
<organism evidence="5">
    <name type="scientific">marine metagenome</name>
    <dbReference type="NCBI Taxonomy" id="408172"/>
    <lineage>
        <taxon>unclassified sequences</taxon>
        <taxon>metagenomes</taxon>
        <taxon>ecological metagenomes</taxon>
    </lineage>
</organism>
<dbReference type="Gene3D" id="3.40.50.970">
    <property type="match status" value="1"/>
</dbReference>
<dbReference type="InterPro" id="IPR029061">
    <property type="entry name" value="THDP-binding"/>
</dbReference>
<dbReference type="PANTHER" id="PTHR11516:SF60">
    <property type="entry name" value="PYRUVATE DEHYDROGENASE E1 COMPONENT SUBUNIT ALPHA"/>
    <property type="match status" value="1"/>
</dbReference>
<feature type="non-terminal residue" evidence="5">
    <location>
        <position position="305"/>
    </location>
</feature>
<dbReference type="EMBL" id="UINC01050725">
    <property type="protein sequence ID" value="SVB64028.1"/>
    <property type="molecule type" value="Genomic_DNA"/>
</dbReference>